<comment type="caution">
    <text evidence="2">The sequence shown here is derived from an EMBL/GenBank/DDBJ whole genome shotgun (WGS) entry which is preliminary data.</text>
</comment>
<reference evidence="2 3" key="1">
    <citation type="submission" date="2019-07" db="EMBL/GenBank/DDBJ databases">
        <title>Rufibacter sp. nov., isolated from lake sediment.</title>
        <authorList>
            <person name="Qu J.-H."/>
        </authorList>
    </citation>
    <scope>NUCLEOTIDE SEQUENCE [LARGE SCALE GENOMIC DNA]</scope>
    <source>
        <strain evidence="2 3">NBS58-1</strain>
    </source>
</reference>
<dbReference type="EMBL" id="VKKY01000001">
    <property type="protein sequence ID" value="KAA3440266.1"/>
    <property type="molecule type" value="Genomic_DNA"/>
</dbReference>
<proteinExistence type="predicted"/>
<evidence type="ECO:0000256" key="1">
    <source>
        <dbReference type="SAM" id="SignalP"/>
    </source>
</evidence>
<organism evidence="2 3">
    <name type="scientific">Rufibacter hautae</name>
    <dbReference type="NCBI Taxonomy" id="2595005"/>
    <lineage>
        <taxon>Bacteria</taxon>
        <taxon>Pseudomonadati</taxon>
        <taxon>Bacteroidota</taxon>
        <taxon>Cytophagia</taxon>
        <taxon>Cytophagales</taxon>
        <taxon>Hymenobacteraceae</taxon>
        <taxon>Rufibacter</taxon>
    </lineage>
</organism>
<keyword evidence="3" id="KW-1185">Reference proteome</keyword>
<feature type="chain" id="PRO_5022905433" description="Lipoprotein" evidence="1">
    <location>
        <begin position="21"/>
        <end position="122"/>
    </location>
</feature>
<dbReference type="AlphaFoldDB" id="A0A5B6TJV9"/>
<dbReference type="RefSeq" id="WP_149089902.1">
    <property type="nucleotide sequence ID" value="NZ_VKKY01000001.1"/>
</dbReference>
<dbReference type="OrthoDB" id="1447715at2"/>
<evidence type="ECO:0008006" key="4">
    <source>
        <dbReference type="Google" id="ProtNLM"/>
    </source>
</evidence>
<keyword evidence="1" id="KW-0732">Signal</keyword>
<name>A0A5B6TJV9_9BACT</name>
<evidence type="ECO:0000313" key="2">
    <source>
        <dbReference type="EMBL" id="KAA3440266.1"/>
    </source>
</evidence>
<protein>
    <recommendedName>
        <fullName evidence="4">Lipoprotein</fullName>
    </recommendedName>
</protein>
<sequence>MKRKVLFQIFALGLFLNAVACQMPSEAAEEGGGISTGQWVVYAELQCNNNPWGYCNNNPDVKVCVKKYVQDQGFTVLEVGMTPAPADLITCAACSCPTGRSFKVRVAEQDVAKLLAAGFKKQ</sequence>
<evidence type="ECO:0000313" key="3">
    <source>
        <dbReference type="Proteomes" id="UP000324133"/>
    </source>
</evidence>
<gene>
    <name evidence="2" type="ORF">FOA19_06300</name>
</gene>
<accession>A0A5B6TJV9</accession>
<feature type="signal peptide" evidence="1">
    <location>
        <begin position="1"/>
        <end position="20"/>
    </location>
</feature>
<dbReference type="Proteomes" id="UP000324133">
    <property type="component" value="Unassembled WGS sequence"/>
</dbReference>